<evidence type="ECO:0000256" key="7">
    <source>
        <dbReference type="ARBA" id="ARBA00022695"/>
    </source>
</evidence>
<dbReference type="FunFam" id="3.90.550.10:FF:000023">
    <property type="entry name" value="Glucose-1-phosphate thymidylyltransferase"/>
    <property type="match status" value="1"/>
</dbReference>
<dbReference type="InterPro" id="IPR029044">
    <property type="entry name" value="Nucleotide-diphossugar_trans"/>
</dbReference>
<evidence type="ECO:0000256" key="9">
    <source>
        <dbReference type="ARBA" id="ARBA00022842"/>
    </source>
</evidence>
<comment type="pathway">
    <text evidence="3">Bacterial outer membrane biogenesis; LPS O-antigen biosynthesis.</text>
</comment>
<dbReference type="Gene3D" id="3.90.550.10">
    <property type="entry name" value="Spore Coat Polysaccharide Biosynthesis Protein SpsA, Chain A"/>
    <property type="match status" value="1"/>
</dbReference>
<dbReference type="InterPro" id="IPR005907">
    <property type="entry name" value="G1P_thy_trans_s"/>
</dbReference>
<dbReference type="RefSeq" id="WP_074874779.1">
    <property type="nucleotide sequence ID" value="NZ_FNTF01000002.1"/>
</dbReference>
<protein>
    <recommendedName>
        <fullName evidence="5 11">Glucose-1-phosphate thymidylyltransferase</fullName>
        <ecNumber evidence="5 11">2.7.7.24</ecNumber>
    </recommendedName>
</protein>
<evidence type="ECO:0000256" key="8">
    <source>
        <dbReference type="ARBA" id="ARBA00022723"/>
    </source>
</evidence>
<dbReference type="GO" id="GO:0046872">
    <property type="term" value="F:metal ion binding"/>
    <property type="evidence" value="ECO:0007669"/>
    <property type="project" value="UniProtKB-KW"/>
</dbReference>
<evidence type="ECO:0000259" key="12">
    <source>
        <dbReference type="Pfam" id="PF00483"/>
    </source>
</evidence>
<dbReference type="GO" id="GO:0008879">
    <property type="term" value="F:glucose-1-phosphate thymidylyltransferase activity"/>
    <property type="evidence" value="ECO:0007669"/>
    <property type="project" value="UniProtKB-EC"/>
</dbReference>
<evidence type="ECO:0000256" key="6">
    <source>
        <dbReference type="ARBA" id="ARBA00022679"/>
    </source>
</evidence>
<evidence type="ECO:0000256" key="5">
    <source>
        <dbReference type="ARBA" id="ARBA00012461"/>
    </source>
</evidence>
<dbReference type="SUPFAM" id="SSF53448">
    <property type="entry name" value="Nucleotide-diphospho-sugar transferases"/>
    <property type="match status" value="1"/>
</dbReference>
<dbReference type="Proteomes" id="UP000183114">
    <property type="component" value="Unassembled WGS sequence"/>
</dbReference>
<dbReference type="NCBIfam" id="TIGR01207">
    <property type="entry name" value="rmlA"/>
    <property type="match status" value="1"/>
</dbReference>
<keyword evidence="8 11" id="KW-0479">Metal-binding</keyword>
<comment type="similarity">
    <text evidence="4 11">Belongs to the glucose-1-phosphate thymidylyltransferase family.</text>
</comment>
<evidence type="ECO:0000256" key="1">
    <source>
        <dbReference type="ARBA" id="ARBA00001946"/>
    </source>
</evidence>
<keyword evidence="7 11" id="KW-0548">Nucleotidyltransferase</keyword>
<reference evidence="13 14" key="1">
    <citation type="submission" date="2016-10" db="EMBL/GenBank/DDBJ databases">
        <authorList>
            <person name="de Groot N.N."/>
        </authorList>
    </citation>
    <scope>NUCLEOTIDE SEQUENCE [LARGE SCALE GENOMIC DNA]</scope>
    <source>
        <strain evidence="13 14">BS3655</strain>
    </source>
</reference>
<dbReference type="PANTHER" id="PTHR43532">
    <property type="entry name" value="GLUCOSE-1-PHOSPHATE THYMIDYLYLTRANSFERASE"/>
    <property type="match status" value="1"/>
</dbReference>
<dbReference type="EMBL" id="FNTF01000002">
    <property type="protein sequence ID" value="SED12055.1"/>
    <property type="molecule type" value="Genomic_DNA"/>
</dbReference>
<sequence>MTTINRKGIILAGGSGTRLHPLTLGVSKQMLPIYDKPMIFYPLSVLMLAGIREVLIISTPDDLPNFRKLLGDGSLYGIKLSYAEQPSPDGLAQAFIIGERFIGDDPCCLILGDNIFYGQYFTDHLRSANNQTQGATVFGYHVSDPERFGVIEFDETGRALSIEEKPLKPKSNYAVTGLYFYDNQVVEIAKSIKPSERGELEITDVNRVYLEQKALKVEMLRRGFAWLDTGTHDSLLEASHFVHTIEKRQGLKVACLEEIAYNSGWISAAELAAQAQRLGKTGYGQYLEKLLETHRC</sequence>
<name>A0A1H4Y2V1_9PSED</name>
<dbReference type="CDD" id="cd02538">
    <property type="entry name" value="G1P_TT_short"/>
    <property type="match status" value="1"/>
</dbReference>
<evidence type="ECO:0000256" key="3">
    <source>
        <dbReference type="ARBA" id="ARBA00005125"/>
    </source>
</evidence>
<organism evidence="13 14">
    <name type="scientific">Pseudomonas frederiksbergensis</name>
    <dbReference type="NCBI Taxonomy" id="104087"/>
    <lineage>
        <taxon>Bacteria</taxon>
        <taxon>Pseudomonadati</taxon>
        <taxon>Pseudomonadota</taxon>
        <taxon>Gammaproteobacteria</taxon>
        <taxon>Pseudomonadales</taxon>
        <taxon>Pseudomonadaceae</taxon>
        <taxon>Pseudomonas</taxon>
    </lineage>
</organism>
<comment type="pathway">
    <text evidence="2">Carbohydrate biosynthesis; dTDP-L-rhamnose biosynthesis.</text>
</comment>
<proteinExistence type="inferred from homology"/>
<dbReference type="EC" id="2.7.7.24" evidence="5 11"/>
<gene>
    <name evidence="13" type="ORF">SAMN04490185_2808</name>
</gene>
<evidence type="ECO:0000256" key="4">
    <source>
        <dbReference type="ARBA" id="ARBA00010480"/>
    </source>
</evidence>
<comment type="function">
    <text evidence="11">Catalyzes the formation of dTDP-glucose, from dTTP and glucose 1-phosphate, as well as its pyrophosphorolysis.</text>
</comment>
<comment type="catalytic activity">
    <reaction evidence="10 11">
        <text>dTTP + alpha-D-glucose 1-phosphate + H(+) = dTDP-alpha-D-glucose + diphosphate</text>
        <dbReference type="Rhea" id="RHEA:15225"/>
        <dbReference type="ChEBI" id="CHEBI:15378"/>
        <dbReference type="ChEBI" id="CHEBI:33019"/>
        <dbReference type="ChEBI" id="CHEBI:37568"/>
        <dbReference type="ChEBI" id="CHEBI:57477"/>
        <dbReference type="ChEBI" id="CHEBI:58601"/>
        <dbReference type="EC" id="2.7.7.24"/>
    </reaction>
</comment>
<dbReference type="PANTHER" id="PTHR43532:SF1">
    <property type="entry name" value="GLUCOSE-1-PHOSPHATE THYMIDYLYLTRANSFERASE 1"/>
    <property type="match status" value="1"/>
</dbReference>
<keyword evidence="6 11" id="KW-0808">Transferase</keyword>
<dbReference type="AlphaFoldDB" id="A0A1H4Y2V1"/>
<evidence type="ECO:0000313" key="13">
    <source>
        <dbReference type="EMBL" id="SED12055.1"/>
    </source>
</evidence>
<evidence type="ECO:0000256" key="10">
    <source>
        <dbReference type="ARBA" id="ARBA00049336"/>
    </source>
</evidence>
<evidence type="ECO:0000313" key="14">
    <source>
        <dbReference type="Proteomes" id="UP000183114"/>
    </source>
</evidence>
<accession>A0A1H4Y2V1</accession>
<comment type="cofactor">
    <cofactor evidence="1">
        <name>Mg(2+)</name>
        <dbReference type="ChEBI" id="CHEBI:18420"/>
    </cofactor>
</comment>
<dbReference type="InterPro" id="IPR005835">
    <property type="entry name" value="NTP_transferase_dom"/>
</dbReference>
<keyword evidence="9 11" id="KW-0460">Magnesium</keyword>
<evidence type="ECO:0000256" key="2">
    <source>
        <dbReference type="ARBA" id="ARBA00004781"/>
    </source>
</evidence>
<feature type="domain" description="Nucleotidyl transferase" evidence="12">
    <location>
        <begin position="7"/>
        <end position="243"/>
    </location>
</feature>
<dbReference type="Pfam" id="PF00483">
    <property type="entry name" value="NTP_transferase"/>
    <property type="match status" value="1"/>
</dbReference>
<evidence type="ECO:0000256" key="11">
    <source>
        <dbReference type="RuleBase" id="RU003706"/>
    </source>
</evidence>